<dbReference type="Proteomes" id="UP000324222">
    <property type="component" value="Unassembled WGS sequence"/>
</dbReference>
<proteinExistence type="predicted"/>
<reference evidence="1 2" key="1">
    <citation type="submission" date="2019-05" db="EMBL/GenBank/DDBJ databases">
        <title>Another draft genome of Portunus trituberculatus and its Hox gene families provides insights of decapod evolution.</title>
        <authorList>
            <person name="Jeong J.-H."/>
            <person name="Song I."/>
            <person name="Kim S."/>
            <person name="Choi T."/>
            <person name="Kim D."/>
            <person name="Ryu S."/>
            <person name="Kim W."/>
        </authorList>
    </citation>
    <scope>NUCLEOTIDE SEQUENCE [LARGE SCALE GENOMIC DNA]</scope>
    <source>
        <tissue evidence="1">Muscle</tissue>
    </source>
</reference>
<name>A0A5B7CEM6_PORTR</name>
<comment type="caution">
    <text evidence="1">The sequence shown here is derived from an EMBL/GenBank/DDBJ whole genome shotgun (WGS) entry which is preliminary data.</text>
</comment>
<accession>A0A5B7CEM6</accession>
<dbReference type="EMBL" id="VSRR010000010">
    <property type="protein sequence ID" value="MPC07857.1"/>
    <property type="molecule type" value="Genomic_DNA"/>
</dbReference>
<keyword evidence="2" id="KW-1185">Reference proteome</keyword>
<evidence type="ECO:0000313" key="2">
    <source>
        <dbReference type="Proteomes" id="UP000324222"/>
    </source>
</evidence>
<organism evidence="1 2">
    <name type="scientific">Portunus trituberculatus</name>
    <name type="common">Swimming crab</name>
    <name type="synonym">Neptunus trituberculatus</name>
    <dbReference type="NCBI Taxonomy" id="210409"/>
    <lineage>
        <taxon>Eukaryota</taxon>
        <taxon>Metazoa</taxon>
        <taxon>Ecdysozoa</taxon>
        <taxon>Arthropoda</taxon>
        <taxon>Crustacea</taxon>
        <taxon>Multicrustacea</taxon>
        <taxon>Malacostraca</taxon>
        <taxon>Eumalacostraca</taxon>
        <taxon>Eucarida</taxon>
        <taxon>Decapoda</taxon>
        <taxon>Pleocyemata</taxon>
        <taxon>Brachyura</taxon>
        <taxon>Eubrachyura</taxon>
        <taxon>Portunoidea</taxon>
        <taxon>Portunidae</taxon>
        <taxon>Portuninae</taxon>
        <taxon>Portunus</taxon>
    </lineage>
</organism>
<sequence>MYPLSRSWAGGEEGRTGVVDRFPVTWHPKTSPTRNTWPAFLQVVIRQQLVMKQETTVFGLY</sequence>
<evidence type="ECO:0000313" key="1">
    <source>
        <dbReference type="EMBL" id="MPC07857.1"/>
    </source>
</evidence>
<protein>
    <submittedName>
        <fullName evidence="1">Uncharacterized protein</fullName>
    </submittedName>
</protein>
<dbReference type="AlphaFoldDB" id="A0A5B7CEM6"/>
<gene>
    <name evidence="1" type="ORF">E2C01_000424</name>
</gene>